<dbReference type="PROSITE" id="PS50294">
    <property type="entry name" value="WD_REPEATS_REGION"/>
    <property type="match status" value="1"/>
</dbReference>
<keyword evidence="4" id="KW-0677">Repeat</keyword>
<evidence type="ECO:0000313" key="10">
    <source>
        <dbReference type="Proteomes" id="UP000016923"/>
    </source>
</evidence>
<feature type="chain" id="PRO_5004518103" evidence="8">
    <location>
        <begin position="22"/>
        <end position="442"/>
    </location>
</feature>
<dbReference type="Pfam" id="PF00400">
    <property type="entry name" value="WD40"/>
    <property type="match status" value="2"/>
</dbReference>
<feature type="region of interest" description="Disordered" evidence="7">
    <location>
        <begin position="343"/>
        <end position="366"/>
    </location>
</feature>
<keyword evidence="5" id="KW-0539">Nucleus</keyword>
<dbReference type="OrthoDB" id="27537at2759"/>
<keyword evidence="10" id="KW-1185">Reference proteome</keyword>
<comment type="subcellular location">
    <subcellularLocation>
        <location evidence="1">Nucleus</location>
    </subcellularLocation>
</comment>
<reference evidence="9 10" key="1">
    <citation type="journal article" date="2013" name="BMC Genomics">
        <title>The genome and transcriptome of the pine saprophyte Ophiostoma piceae, and a comparison with the bark beetle-associated pine pathogen Grosmannia clavigera.</title>
        <authorList>
            <person name="Haridas S."/>
            <person name="Wang Y."/>
            <person name="Lim L."/>
            <person name="Massoumi Alamouti S."/>
            <person name="Jackman S."/>
            <person name="Docking R."/>
            <person name="Robertson G."/>
            <person name="Birol I."/>
            <person name="Bohlmann J."/>
            <person name="Breuil C."/>
        </authorList>
    </citation>
    <scope>NUCLEOTIDE SEQUENCE [LARGE SCALE GENOMIC DNA]</scope>
    <source>
        <strain evidence="9 10">UAMH 11346</strain>
    </source>
</reference>
<keyword evidence="3 6" id="KW-0853">WD repeat</keyword>
<dbReference type="PANTHER" id="PTHR19861">
    <property type="entry name" value="WD40 REPEAT PROTEIN SWD2"/>
    <property type="match status" value="1"/>
</dbReference>
<comment type="similarity">
    <text evidence="2">Belongs to the WD repeat SWD2 family.</text>
</comment>
<evidence type="ECO:0000256" key="5">
    <source>
        <dbReference type="ARBA" id="ARBA00023242"/>
    </source>
</evidence>
<dbReference type="SMART" id="SM00320">
    <property type="entry name" value="WD40"/>
    <property type="match status" value="4"/>
</dbReference>
<dbReference type="GO" id="GO:0016070">
    <property type="term" value="P:RNA metabolic process"/>
    <property type="evidence" value="ECO:0007669"/>
    <property type="project" value="UniProtKB-ARBA"/>
</dbReference>
<dbReference type="OMA" id="HNEGYIR"/>
<dbReference type="InterPro" id="IPR001680">
    <property type="entry name" value="WD40_rpt"/>
</dbReference>
<proteinExistence type="inferred from homology"/>
<dbReference type="EMBL" id="KE148169">
    <property type="protein sequence ID" value="EPE03282.1"/>
    <property type="molecule type" value="Genomic_DNA"/>
</dbReference>
<dbReference type="SUPFAM" id="SSF50978">
    <property type="entry name" value="WD40 repeat-like"/>
    <property type="match status" value="1"/>
</dbReference>
<evidence type="ECO:0000256" key="2">
    <source>
        <dbReference type="ARBA" id="ARBA00005616"/>
    </source>
</evidence>
<evidence type="ECO:0000256" key="8">
    <source>
        <dbReference type="SAM" id="SignalP"/>
    </source>
</evidence>
<dbReference type="GO" id="GO:0003682">
    <property type="term" value="F:chromatin binding"/>
    <property type="evidence" value="ECO:0007669"/>
    <property type="project" value="TreeGrafter"/>
</dbReference>
<evidence type="ECO:0000313" key="9">
    <source>
        <dbReference type="EMBL" id="EPE03282.1"/>
    </source>
</evidence>
<sequence length="442" mass="48833">MRTTLCVIIFLSVTYEPFWTSSSVQSWPFHSSISLAHRIKSFRAPAREPHPSHAGCRHYLHHPTMLATPMDIDVPAAPPSGNAARPPRDTTTELSSIMSSFRPTKLFTRDTKDKKSTYILSLDFDDPGELCMTSESDDTVQIYSVREGKHDKSLISKKYGAKLARFTHWSSSIVYASTKQNDAIRYLATHDNSFIRYFEGHEAPVTSISMHPGTDNFISSSLDGTVRLWNVASKQWTGLLYVNKPYLSAWDPSGNIFAVGSPASGSVLLYDHRNYTKPPFSVFDVVEQCSTVDQRNLLQGWTKLDFSNDGKHILVGTRGAGHFLLDAFDGSLKAFLRKTEEPTRRAAVGEGSGLSTPPVDPGHLESSGNCCFSPDGRYVLGGGKQNVLVWDTLATAGPDKVLNPSFALEDKRESAVVAFNPRFNLFATADQSLVFWLPDANA</sequence>
<dbReference type="Gene3D" id="2.130.10.10">
    <property type="entry name" value="YVTN repeat-like/Quinoprotein amine dehydrogenase"/>
    <property type="match status" value="2"/>
</dbReference>
<dbReference type="HOGENOM" id="CLU_044117_2_0_1"/>
<dbReference type="InterPro" id="IPR036322">
    <property type="entry name" value="WD40_repeat_dom_sf"/>
</dbReference>
<feature type="signal peptide" evidence="8">
    <location>
        <begin position="1"/>
        <end position="21"/>
    </location>
</feature>
<dbReference type="eggNOG" id="KOG1446">
    <property type="taxonomic scope" value="Eukaryota"/>
</dbReference>
<dbReference type="VEuPathDB" id="FungiDB:F503_02020"/>
<name>S3BS90_OPHP1</name>
<dbReference type="PROSITE" id="PS50082">
    <property type="entry name" value="WD_REPEATS_2"/>
    <property type="match status" value="1"/>
</dbReference>
<dbReference type="AlphaFoldDB" id="S3BS90"/>
<accession>S3BS90</accession>
<dbReference type="InterPro" id="IPR037867">
    <property type="entry name" value="Swd2/WDR82"/>
</dbReference>
<organism evidence="9 10">
    <name type="scientific">Ophiostoma piceae (strain UAMH 11346)</name>
    <name type="common">Sap stain fungus</name>
    <dbReference type="NCBI Taxonomy" id="1262450"/>
    <lineage>
        <taxon>Eukaryota</taxon>
        <taxon>Fungi</taxon>
        <taxon>Dikarya</taxon>
        <taxon>Ascomycota</taxon>
        <taxon>Pezizomycotina</taxon>
        <taxon>Sordariomycetes</taxon>
        <taxon>Sordariomycetidae</taxon>
        <taxon>Ophiostomatales</taxon>
        <taxon>Ophiostomataceae</taxon>
        <taxon>Ophiostoma</taxon>
    </lineage>
</organism>
<dbReference type="STRING" id="1262450.S3BS90"/>
<feature type="repeat" description="WD" evidence="6">
    <location>
        <begin position="198"/>
        <end position="233"/>
    </location>
</feature>
<dbReference type="PANTHER" id="PTHR19861:SF0">
    <property type="entry name" value="WD REPEAT-CONTAINING PROTEIN 82"/>
    <property type="match status" value="1"/>
</dbReference>
<dbReference type="InterPro" id="IPR015943">
    <property type="entry name" value="WD40/YVTN_repeat-like_dom_sf"/>
</dbReference>
<keyword evidence="8" id="KW-0732">Signal</keyword>
<dbReference type="GO" id="GO:0048188">
    <property type="term" value="C:Set1C/COMPASS complex"/>
    <property type="evidence" value="ECO:0007669"/>
    <property type="project" value="TreeGrafter"/>
</dbReference>
<evidence type="ECO:0000256" key="6">
    <source>
        <dbReference type="PROSITE-ProRule" id="PRU00221"/>
    </source>
</evidence>
<evidence type="ECO:0000256" key="7">
    <source>
        <dbReference type="SAM" id="MobiDB-lite"/>
    </source>
</evidence>
<evidence type="ECO:0000256" key="3">
    <source>
        <dbReference type="ARBA" id="ARBA00022574"/>
    </source>
</evidence>
<dbReference type="Proteomes" id="UP000016923">
    <property type="component" value="Unassembled WGS sequence"/>
</dbReference>
<protein>
    <submittedName>
        <fullName evidence="9">Wd repeat containing protein 82</fullName>
    </submittedName>
</protein>
<evidence type="ECO:0000256" key="1">
    <source>
        <dbReference type="ARBA" id="ARBA00004123"/>
    </source>
</evidence>
<gene>
    <name evidence="9" type="ORF">F503_02020</name>
</gene>
<evidence type="ECO:0000256" key="4">
    <source>
        <dbReference type="ARBA" id="ARBA00022737"/>
    </source>
</evidence>